<name>A0A1C7M660_GRIFR</name>
<evidence type="ECO:0000313" key="1">
    <source>
        <dbReference type="EMBL" id="OBZ72322.1"/>
    </source>
</evidence>
<reference evidence="1 2" key="1">
    <citation type="submission" date="2016-03" db="EMBL/GenBank/DDBJ databases">
        <title>Whole genome sequencing of Grifola frondosa 9006-11.</title>
        <authorList>
            <person name="Min B."/>
            <person name="Park H."/>
            <person name="Kim J.-G."/>
            <person name="Cho H."/>
            <person name="Oh Y.-L."/>
            <person name="Kong W.-S."/>
            <person name="Choi I.-G."/>
        </authorList>
    </citation>
    <scope>NUCLEOTIDE SEQUENCE [LARGE SCALE GENOMIC DNA]</scope>
    <source>
        <strain evidence="1 2">9006-11</strain>
    </source>
</reference>
<dbReference type="AlphaFoldDB" id="A0A1C7M660"/>
<evidence type="ECO:0000313" key="2">
    <source>
        <dbReference type="Proteomes" id="UP000092993"/>
    </source>
</evidence>
<comment type="caution">
    <text evidence="1">The sequence shown here is derived from an EMBL/GenBank/DDBJ whole genome shotgun (WGS) entry which is preliminary data.</text>
</comment>
<gene>
    <name evidence="1" type="ORF">A0H81_07731</name>
</gene>
<accession>A0A1C7M660</accession>
<dbReference type="EMBL" id="LUGG01000009">
    <property type="protein sequence ID" value="OBZ72322.1"/>
    <property type="molecule type" value="Genomic_DNA"/>
</dbReference>
<dbReference type="OrthoDB" id="2801766at2759"/>
<organism evidence="1 2">
    <name type="scientific">Grifola frondosa</name>
    <name type="common">Maitake</name>
    <name type="synonym">Polyporus frondosus</name>
    <dbReference type="NCBI Taxonomy" id="5627"/>
    <lineage>
        <taxon>Eukaryota</taxon>
        <taxon>Fungi</taxon>
        <taxon>Dikarya</taxon>
        <taxon>Basidiomycota</taxon>
        <taxon>Agaricomycotina</taxon>
        <taxon>Agaricomycetes</taxon>
        <taxon>Polyporales</taxon>
        <taxon>Grifolaceae</taxon>
        <taxon>Grifola</taxon>
    </lineage>
</organism>
<protein>
    <submittedName>
        <fullName evidence="1">Uncharacterized protein</fullName>
    </submittedName>
</protein>
<sequence length="284" mass="32375">MCYLSAESLRALADIRGEVQPSLENPHLSNSSNNVQDYPMEEDMAGIQDLDWETVPEDLQVNTMFIYALRDIQGSRDMQMWRQRIRNMDENWHPLLPNITDAYIYWRYNSKNPSPHPSDPSDDSFTINMIDFYTVDTTATITQTVDITSTAEALILNGYLGSTPISPTLAISLSTLELFAIANVFDVYLTILHNVMNQVFHALGHSTPNWRILNACPACNYELEGKTPSMFSRMYCINGNNSLKWLAPLGNRKVGDMRIFAESNYYLLNNSQMRSGQEDHKPRS</sequence>
<dbReference type="Proteomes" id="UP000092993">
    <property type="component" value="Unassembled WGS sequence"/>
</dbReference>
<keyword evidence="2" id="KW-1185">Reference proteome</keyword>
<dbReference type="OMA" id="EIMEAYV"/>
<proteinExistence type="predicted"/>